<feature type="transmembrane region" description="Helical" evidence="3">
    <location>
        <begin position="344"/>
        <end position="364"/>
    </location>
</feature>
<accession>A0A6H0XTL8</accession>
<comment type="similarity">
    <text evidence="2">Belongs to the major facilitator superfamily. Monocarboxylate porter (TC 2.A.1.13) family.</text>
</comment>
<dbReference type="Gene3D" id="1.20.1250.20">
    <property type="entry name" value="MFS general substrate transporter like domains"/>
    <property type="match status" value="2"/>
</dbReference>
<feature type="transmembrane region" description="Helical" evidence="3">
    <location>
        <begin position="210"/>
        <end position="227"/>
    </location>
</feature>
<feature type="transmembrane region" description="Helical" evidence="3">
    <location>
        <begin position="279"/>
        <end position="297"/>
    </location>
</feature>
<proteinExistence type="inferred from homology"/>
<keyword evidence="5" id="KW-1185">Reference proteome</keyword>
<comment type="subcellular location">
    <subcellularLocation>
        <location evidence="1">Membrane</location>
        <topology evidence="1">Multi-pass membrane protein</topology>
    </subcellularLocation>
</comment>
<dbReference type="GO" id="GO:0022857">
    <property type="term" value="F:transmembrane transporter activity"/>
    <property type="evidence" value="ECO:0007669"/>
    <property type="project" value="InterPro"/>
</dbReference>
<evidence type="ECO:0000256" key="1">
    <source>
        <dbReference type="ARBA" id="ARBA00004141"/>
    </source>
</evidence>
<dbReference type="GO" id="GO:0016020">
    <property type="term" value="C:membrane"/>
    <property type="evidence" value="ECO:0007669"/>
    <property type="project" value="UniProtKB-SubCell"/>
</dbReference>
<evidence type="ECO:0000313" key="4">
    <source>
        <dbReference type="EMBL" id="QIW97984.1"/>
    </source>
</evidence>
<feature type="transmembrane region" description="Helical" evidence="3">
    <location>
        <begin position="102"/>
        <end position="125"/>
    </location>
</feature>
<feature type="transmembrane region" description="Helical" evidence="3">
    <location>
        <begin position="384"/>
        <end position="403"/>
    </location>
</feature>
<dbReference type="OrthoDB" id="2213137at2759"/>
<keyword evidence="3" id="KW-1133">Transmembrane helix</keyword>
<feature type="transmembrane region" description="Helical" evidence="3">
    <location>
        <begin position="77"/>
        <end position="96"/>
    </location>
</feature>
<dbReference type="SUPFAM" id="SSF103473">
    <property type="entry name" value="MFS general substrate transporter"/>
    <property type="match status" value="1"/>
</dbReference>
<organism evidence="4 5">
    <name type="scientific">Peltaster fructicola</name>
    <dbReference type="NCBI Taxonomy" id="286661"/>
    <lineage>
        <taxon>Eukaryota</taxon>
        <taxon>Fungi</taxon>
        <taxon>Dikarya</taxon>
        <taxon>Ascomycota</taxon>
        <taxon>Pezizomycotina</taxon>
        <taxon>Dothideomycetes</taxon>
        <taxon>Dothideomycetes incertae sedis</taxon>
        <taxon>Peltaster</taxon>
    </lineage>
</organism>
<sequence length="411" mass="43523">MQQEALLALVGCSILQLPIWGAAMTFGILQEAYGRELDLDSSETGVIGTTMNGVIYLAMPVLFTLLDGGLLTQRRPLIAIIGVVIAATAWVASSFATTLAQLLSLQGVLAAIGTTMLYSSSTMYLDERFSAGRATAYGAILSSKNIVGTAGPLMISALIQRIGIRWTLRVWALIVLVIGLIGFSIIPRSKSNPRTEPKPVHWGFLKHRTFWIYTIANISFSSGYGLPQTYLPSYARDVSQLSPLLSSLVLTLFNAPGIISCVGVGLLSDKFSFSGSMNVLLVAAGSAIFTLCLWGLGDAQSTGVLIAYAMAYGFFASAFSSTWGGWIKDFEAEADRNEEIVNTGMLYGFFNGARGIGYLLGGVAGVELLKVGSVSHTGGYGTQYGGVVLFTGVSAVVGALSVVQKCAKRVL</sequence>
<dbReference type="InterPro" id="IPR036259">
    <property type="entry name" value="MFS_trans_sf"/>
</dbReference>
<dbReference type="Proteomes" id="UP000503462">
    <property type="component" value="Chromosome 2"/>
</dbReference>
<keyword evidence="3" id="KW-0812">Transmembrane</keyword>
<evidence type="ECO:0000313" key="5">
    <source>
        <dbReference type="Proteomes" id="UP000503462"/>
    </source>
</evidence>
<dbReference type="PANTHER" id="PTHR11360">
    <property type="entry name" value="MONOCARBOXYLATE TRANSPORTER"/>
    <property type="match status" value="1"/>
</dbReference>
<keyword evidence="3" id="KW-0472">Membrane</keyword>
<dbReference type="InterPro" id="IPR011701">
    <property type="entry name" value="MFS"/>
</dbReference>
<evidence type="ECO:0000256" key="2">
    <source>
        <dbReference type="ARBA" id="ARBA00006727"/>
    </source>
</evidence>
<gene>
    <name evidence="4" type="ORF">AMS68_003502</name>
</gene>
<feature type="transmembrane region" description="Helical" evidence="3">
    <location>
        <begin position="146"/>
        <end position="164"/>
    </location>
</feature>
<evidence type="ECO:0000256" key="3">
    <source>
        <dbReference type="SAM" id="Phobius"/>
    </source>
</evidence>
<reference evidence="4 5" key="1">
    <citation type="journal article" date="2016" name="Sci. Rep.">
        <title>Peltaster fructicola genome reveals evolution from an invasive phytopathogen to an ectophytic parasite.</title>
        <authorList>
            <person name="Xu C."/>
            <person name="Chen H."/>
            <person name="Gleason M.L."/>
            <person name="Xu J.R."/>
            <person name="Liu H."/>
            <person name="Zhang R."/>
            <person name="Sun G."/>
        </authorList>
    </citation>
    <scope>NUCLEOTIDE SEQUENCE [LARGE SCALE GENOMIC DNA]</scope>
    <source>
        <strain evidence="4 5">LNHT1506</strain>
    </source>
</reference>
<feature type="transmembrane region" description="Helical" evidence="3">
    <location>
        <begin position="45"/>
        <end position="65"/>
    </location>
</feature>
<feature type="transmembrane region" description="Helical" evidence="3">
    <location>
        <begin position="247"/>
        <end position="267"/>
    </location>
</feature>
<name>A0A6H0XTL8_9PEZI</name>
<dbReference type="EMBL" id="CP051140">
    <property type="protein sequence ID" value="QIW97984.1"/>
    <property type="molecule type" value="Genomic_DNA"/>
</dbReference>
<dbReference type="InterPro" id="IPR050327">
    <property type="entry name" value="Proton-linked_MCT"/>
</dbReference>
<protein>
    <recommendedName>
        <fullName evidence="6">Major facilitator superfamily (MFS) profile domain-containing protein</fullName>
    </recommendedName>
</protein>
<feature type="transmembrane region" description="Helical" evidence="3">
    <location>
        <begin position="303"/>
        <end position="323"/>
    </location>
</feature>
<dbReference type="PANTHER" id="PTHR11360:SF156">
    <property type="entry name" value="MONOCARBOXYLATE TRANSPORTER, PUTATIVE (AFU_ORTHOLOGUE AFUA_4G14260)-RELATED"/>
    <property type="match status" value="1"/>
</dbReference>
<evidence type="ECO:0008006" key="6">
    <source>
        <dbReference type="Google" id="ProtNLM"/>
    </source>
</evidence>
<feature type="transmembrane region" description="Helical" evidence="3">
    <location>
        <begin position="170"/>
        <end position="189"/>
    </location>
</feature>
<dbReference type="AlphaFoldDB" id="A0A6H0XTL8"/>
<dbReference type="Pfam" id="PF07690">
    <property type="entry name" value="MFS_1"/>
    <property type="match status" value="1"/>
</dbReference>